<sequence>MIPSLTFTAALLGLASASPLGLPGFKRFAPSKLGHLHKRQVPQEHSHDFVLEITREFLNLDNPKSIQDPVFGLLGDAAAAAGAGDVTNLACLKQETADQAFTNAKAAGDLRGMAGALLFQAIERNTAGVGVASKLCTEAAVNPEIGALTQHQDAASENAGALNKAITLELAKQLAGIGADPNLALLSGTFAPGDTGDATGKGNSCDTEEPELGCIFSEKLLVLDATEEEIAAAVADVAQTFTGTGGIAATDLVNLADFDVATVTGTVDLSTIVAGGGAGGAGGAAGEATGVASESAAASDAASDVASEVAETSAAAVTTDAGNNNNAGDEAATTADAATTAATTKAKGCAAKPPAASSAPVAVDTSAIVTSVITPVAPAASEQAAQGSCSTIVKTVAADATDAVLATLTSATVGQVTSAGANIQAFTGTLGGPAPPVVSSAGNRPFAVNGNTFTGAGAAISRSCDIQHNACANAANSGELDGGIAQCETQVDECKAANALKKRQAGNFGSCSDPSIIFAAGLDGRTEESFAPSNDADFNHGSAQRIGIIADFICQRLGDSCKADAEVVASCTSAAAAAKATTQDQAAADVFNAGLGVEAGSGDAAGNGGDAVVTSAAAVSTGAADAGGAQAVVMTITQCA</sequence>
<protein>
    <recommendedName>
        <fullName evidence="4">Cell wall mannoprotein</fullName>
    </recommendedName>
</protein>
<keyword evidence="1" id="KW-0732">Signal</keyword>
<keyword evidence="3" id="KW-1185">Reference proteome</keyword>
<feature type="chain" id="PRO_5019126562" description="Cell wall mannoprotein" evidence="1">
    <location>
        <begin position="18"/>
        <end position="640"/>
    </location>
</feature>
<dbReference type="AlphaFoldDB" id="A0A428SCZ3"/>
<dbReference type="Proteomes" id="UP000287972">
    <property type="component" value="Unassembled WGS sequence"/>
</dbReference>
<comment type="caution">
    <text evidence="2">The sequence shown here is derived from an EMBL/GenBank/DDBJ whole genome shotgun (WGS) entry which is preliminary data.</text>
</comment>
<name>A0A428SCZ3_9HYPO</name>
<evidence type="ECO:0000313" key="3">
    <source>
        <dbReference type="Proteomes" id="UP000287972"/>
    </source>
</evidence>
<evidence type="ECO:0000313" key="2">
    <source>
        <dbReference type="EMBL" id="RSL87641.1"/>
    </source>
</evidence>
<accession>A0A428SCZ3</accession>
<dbReference type="EMBL" id="NKCL01000030">
    <property type="protein sequence ID" value="RSL87641.1"/>
    <property type="molecule type" value="Genomic_DNA"/>
</dbReference>
<gene>
    <name evidence="2" type="ORF">CEP51_002118</name>
</gene>
<organism evidence="2 3">
    <name type="scientific">Fusarium floridanum</name>
    <dbReference type="NCBI Taxonomy" id="1325733"/>
    <lineage>
        <taxon>Eukaryota</taxon>
        <taxon>Fungi</taxon>
        <taxon>Dikarya</taxon>
        <taxon>Ascomycota</taxon>
        <taxon>Pezizomycotina</taxon>
        <taxon>Sordariomycetes</taxon>
        <taxon>Hypocreomycetidae</taxon>
        <taxon>Hypocreales</taxon>
        <taxon>Nectriaceae</taxon>
        <taxon>Fusarium</taxon>
        <taxon>Fusarium solani species complex</taxon>
    </lineage>
</organism>
<reference evidence="2 3" key="1">
    <citation type="submission" date="2017-06" db="EMBL/GenBank/DDBJ databases">
        <title>Comparative genomic analysis of Ambrosia Fusariam Clade fungi.</title>
        <authorList>
            <person name="Stajich J.E."/>
            <person name="Carrillo J."/>
            <person name="Kijimoto T."/>
            <person name="Eskalen A."/>
            <person name="O'Donnell K."/>
            <person name="Kasson M."/>
        </authorList>
    </citation>
    <scope>NUCLEOTIDE SEQUENCE [LARGE SCALE GENOMIC DNA]</scope>
    <source>
        <strain evidence="2 3">NRRL62606</strain>
    </source>
</reference>
<evidence type="ECO:0000256" key="1">
    <source>
        <dbReference type="SAM" id="SignalP"/>
    </source>
</evidence>
<feature type="signal peptide" evidence="1">
    <location>
        <begin position="1"/>
        <end position="17"/>
    </location>
</feature>
<proteinExistence type="predicted"/>
<evidence type="ECO:0008006" key="4">
    <source>
        <dbReference type="Google" id="ProtNLM"/>
    </source>
</evidence>